<evidence type="ECO:0000313" key="11">
    <source>
        <dbReference type="EMBL" id="GJE91354.1"/>
    </source>
</evidence>
<feature type="compositionally biased region" description="Basic and acidic residues" evidence="9">
    <location>
        <begin position="23"/>
        <end position="37"/>
    </location>
</feature>
<feature type="transmembrane region" description="Helical" evidence="10">
    <location>
        <begin position="470"/>
        <end position="487"/>
    </location>
</feature>
<evidence type="ECO:0000256" key="2">
    <source>
        <dbReference type="ARBA" id="ARBA00008807"/>
    </source>
</evidence>
<organism evidence="11 12">
    <name type="scientific">Phanerochaete sordida</name>
    <dbReference type="NCBI Taxonomy" id="48140"/>
    <lineage>
        <taxon>Eukaryota</taxon>
        <taxon>Fungi</taxon>
        <taxon>Dikarya</taxon>
        <taxon>Basidiomycota</taxon>
        <taxon>Agaricomycotina</taxon>
        <taxon>Agaricomycetes</taxon>
        <taxon>Polyporales</taxon>
        <taxon>Phanerochaetaceae</taxon>
        <taxon>Phanerochaete</taxon>
    </lineage>
</organism>
<feature type="compositionally biased region" description="Polar residues" evidence="9">
    <location>
        <begin position="204"/>
        <end position="214"/>
    </location>
</feature>
<feature type="compositionally biased region" description="Polar residues" evidence="9">
    <location>
        <begin position="124"/>
        <end position="136"/>
    </location>
</feature>
<sequence>MARPSTSSRPYTSSGRPLSARPDTSRAGHPDYFDRDQQYTAYSQDYSVDEEDEDSEAEDVFAFGPPGTADSEPHAVSTTLPPSFVHQPVSLPQPTFDPHAAYPNFAMAGPSSLHTRHPYPLSPQVETPPSTDSQSGDDPYRMRRVVPADSVPTTTTNTGTAHTTHTGRRSAVSSAVSSREVHISLPRAKDRIEEEQPDDPQKSRPPSSATSFPSLGSGAESIKMEFDFDAIEEEDSPYPEVRASVSNIDDPEMPCLTLRMWVIGLLLIMVTGSANLFFNFRQPAPSISTNVIMLLAHPLGKFLALTLPITTYRLPRWLGGAEFSFNPGPWNIKEHACVFMMANVASGAPYAINAVVVAELDYGKSLSFGFSVVLVMATQMTGFGLAGLCRRVLVWPASMIWPQNLVTCTVLNTLHAEEDEGRGGISRYRYFMYVMLGSFFFFFLPGYLFTALSIFSWICWIRPDNIPLNQVFGVASGLGLSVVTFDWTQITWVGNPLMIPWWAAIQTFLGFALFYWIILPALYYTNVWHLAHLPMMAATPYDRYGLPYDVSRVLNSDQTLNLDAYNQYSPLYLPGAYAITYLIAFILSSCVIVHTILYYGRNVLNAFKRVKIEKDDIHAKLMRSYPEVPDWWYLGVFAVFLALMIVAQEVWKTELPVWALLLSLALPVLYTLPAGFIFATSGQSVALNLLAQIIPGGLLPGKPIANMIFKGYTIQTLAEALSFVQDLKLGHYIKVPPRATFMVQFVSTLFAGIIQVGVKQWMFSSIPDICDPHQSSQLTCPHNQVFYTASAIWGLIGPSRQFGKSSIYYPQVYAVIVGVFLPLPFWYWQRRYPNSWNTYISTPIALNAVTYVPPATGINYSSWITVGFVFQYWIRRRHFAWWSKFNYVTSAALDIGTLISLLFIFFTLQFPRNGTIQVNWWGNNVWKNTMDYANPPLKTTGPEGF</sequence>
<feature type="compositionally biased region" description="Low complexity" evidence="9">
    <location>
        <begin position="1"/>
        <end position="17"/>
    </location>
</feature>
<dbReference type="InterPro" id="IPR004813">
    <property type="entry name" value="OPT"/>
</dbReference>
<dbReference type="NCBIfam" id="TIGR00727">
    <property type="entry name" value="ISP4_OPT"/>
    <property type="match status" value="1"/>
</dbReference>
<dbReference type="GO" id="GO:0016020">
    <property type="term" value="C:membrane"/>
    <property type="evidence" value="ECO:0007669"/>
    <property type="project" value="UniProtKB-SubCell"/>
</dbReference>
<feature type="compositionally biased region" description="Basic and acidic residues" evidence="9">
    <location>
        <begin position="179"/>
        <end position="202"/>
    </location>
</feature>
<feature type="transmembrane region" description="Helical" evidence="10">
    <location>
        <begin position="430"/>
        <end position="458"/>
    </location>
</feature>
<feature type="transmembrane region" description="Helical" evidence="10">
    <location>
        <begin position="657"/>
        <end position="679"/>
    </location>
</feature>
<name>A0A9P3GCJ7_9APHY</name>
<dbReference type="Pfam" id="PF03169">
    <property type="entry name" value="OPT"/>
    <property type="match status" value="1"/>
</dbReference>
<evidence type="ECO:0000256" key="10">
    <source>
        <dbReference type="SAM" id="Phobius"/>
    </source>
</evidence>
<dbReference type="PANTHER" id="PTHR22601">
    <property type="entry name" value="ISP4 LIKE PROTEIN"/>
    <property type="match status" value="1"/>
</dbReference>
<dbReference type="OrthoDB" id="9986677at2759"/>
<dbReference type="InterPro" id="IPR004648">
    <property type="entry name" value="Oligpept_transpt"/>
</dbReference>
<proteinExistence type="inferred from homology"/>
<keyword evidence="6" id="KW-0653">Protein transport</keyword>
<comment type="similarity">
    <text evidence="2">Belongs to the oligopeptide OPT transporter family.</text>
</comment>
<evidence type="ECO:0000256" key="4">
    <source>
        <dbReference type="ARBA" id="ARBA00022692"/>
    </source>
</evidence>
<dbReference type="GO" id="GO:0015031">
    <property type="term" value="P:protein transport"/>
    <property type="evidence" value="ECO:0007669"/>
    <property type="project" value="UniProtKB-KW"/>
</dbReference>
<feature type="region of interest" description="Disordered" evidence="9">
    <location>
        <begin position="1"/>
        <end position="217"/>
    </location>
</feature>
<accession>A0A9P3GCJ7</accession>
<evidence type="ECO:0000256" key="3">
    <source>
        <dbReference type="ARBA" id="ARBA00022448"/>
    </source>
</evidence>
<feature type="transmembrane region" description="Helical" evidence="10">
    <location>
        <begin position="368"/>
        <end position="389"/>
    </location>
</feature>
<feature type="transmembrane region" description="Helical" evidence="10">
    <location>
        <begin position="499"/>
        <end position="518"/>
    </location>
</feature>
<keyword evidence="12" id="KW-1185">Reference proteome</keyword>
<feature type="transmembrane region" description="Helical" evidence="10">
    <location>
        <begin position="885"/>
        <end position="908"/>
    </location>
</feature>
<keyword evidence="5" id="KW-0571">Peptide transport</keyword>
<evidence type="ECO:0000256" key="7">
    <source>
        <dbReference type="ARBA" id="ARBA00022989"/>
    </source>
</evidence>
<keyword evidence="4 10" id="KW-0812">Transmembrane</keyword>
<dbReference type="Proteomes" id="UP000703269">
    <property type="component" value="Unassembled WGS sequence"/>
</dbReference>
<feature type="transmembrane region" description="Helical" evidence="10">
    <location>
        <begin position="631"/>
        <end position="651"/>
    </location>
</feature>
<feature type="transmembrane region" description="Helical" evidence="10">
    <location>
        <begin position="258"/>
        <end position="278"/>
    </location>
</feature>
<dbReference type="GO" id="GO:0035673">
    <property type="term" value="F:oligopeptide transmembrane transporter activity"/>
    <property type="evidence" value="ECO:0007669"/>
    <property type="project" value="InterPro"/>
</dbReference>
<evidence type="ECO:0000256" key="1">
    <source>
        <dbReference type="ARBA" id="ARBA00004141"/>
    </source>
</evidence>
<gene>
    <name evidence="11" type="ORF">PsYK624_075030</name>
</gene>
<reference evidence="11 12" key="1">
    <citation type="submission" date="2021-08" db="EMBL/GenBank/DDBJ databases">
        <title>Draft Genome Sequence of Phanerochaete sordida strain YK-624.</title>
        <authorList>
            <person name="Mori T."/>
            <person name="Dohra H."/>
            <person name="Suzuki T."/>
            <person name="Kawagishi H."/>
            <person name="Hirai H."/>
        </authorList>
    </citation>
    <scope>NUCLEOTIDE SEQUENCE [LARGE SCALE GENOMIC DNA]</scope>
    <source>
        <strain evidence="11 12">YK-624</strain>
    </source>
</reference>
<feature type="transmembrane region" description="Helical" evidence="10">
    <location>
        <begin position="807"/>
        <end position="828"/>
    </location>
</feature>
<feature type="compositionally biased region" description="Acidic residues" evidence="9">
    <location>
        <begin position="47"/>
        <end position="59"/>
    </location>
</feature>
<evidence type="ECO:0000256" key="8">
    <source>
        <dbReference type="ARBA" id="ARBA00023136"/>
    </source>
</evidence>
<keyword evidence="8 10" id="KW-0472">Membrane</keyword>
<evidence type="ECO:0000313" key="12">
    <source>
        <dbReference type="Proteomes" id="UP000703269"/>
    </source>
</evidence>
<feature type="transmembrane region" description="Helical" evidence="10">
    <location>
        <begin position="848"/>
        <end position="873"/>
    </location>
</feature>
<evidence type="ECO:0000256" key="6">
    <source>
        <dbReference type="ARBA" id="ARBA00022927"/>
    </source>
</evidence>
<keyword evidence="7 10" id="KW-1133">Transmembrane helix</keyword>
<comment type="subcellular location">
    <subcellularLocation>
        <location evidence="1">Membrane</location>
        <topology evidence="1">Multi-pass membrane protein</topology>
    </subcellularLocation>
</comment>
<dbReference type="AlphaFoldDB" id="A0A9P3GCJ7"/>
<feature type="compositionally biased region" description="Low complexity" evidence="9">
    <location>
        <begin position="153"/>
        <end position="178"/>
    </location>
</feature>
<evidence type="ECO:0000256" key="5">
    <source>
        <dbReference type="ARBA" id="ARBA00022856"/>
    </source>
</evidence>
<feature type="transmembrane region" description="Helical" evidence="10">
    <location>
        <begin position="578"/>
        <end position="599"/>
    </location>
</feature>
<comment type="caution">
    <text evidence="11">The sequence shown here is derived from an EMBL/GenBank/DDBJ whole genome shotgun (WGS) entry which is preliminary data.</text>
</comment>
<keyword evidence="3" id="KW-0813">Transport</keyword>
<dbReference type="NCBIfam" id="TIGR00728">
    <property type="entry name" value="OPT_sfam"/>
    <property type="match status" value="1"/>
</dbReference>
<evidence type="ECO:0000256" key="9">
    <source>
        <dbReference type="SAM" id="MobiDB-lite"/>
    </source>
</evidence>
<protein>
    <submittedName>
        <fullName evidence="11">Oligopeptide transporter</fullName>
    </submittedName>
</protein>
<dbReference type="EMBL" id="BPQB01000021">
    <property type="protein sequence ID" value="GJE91354.1"/>
    <property type="molecule type" value="Genomic_DNA"/>
</dbReference>
<feature type="transmembrane region" description="Helical" evidence="10">
    <location>
        <begin position="290"/>
        <end position="309"/>
    </location>
</feature>